<dbReference type="SUPFAM" id="SSF55931">
    <property type="entry name" value="Glutamine synthetase/guanido kinase"/>
    <property type="match status" value="1"/>
</dbReference>
<comment type="similarity">
    <text evidence="1 3 4">Belongs to the glutamine synthetase family.</text>
</comment>
<dbReference type="RefSeq" id="WP_246567616.1">
    <property type="nucleotide sequence ID" value="NZ_AP023359.1"/>
</dbReference>
<evidence type="ECO:0000256" key="2">
    <source>
        <dbReference type="ARBA" id="ARBA00022598"/>
    </source>
</evidence>
<dbReference type="InterPro" id="IPR008146">
    <property type="entry name" value="Gln_synth_cat_dom"/>
</dbReference>
<dbReference type="Pfam" id="PF00120">
    <property type="entry name" value="Gln-synt_C"/>
    <property type="match status" value="1"/>
</dbReference>
<evidence type="ECO:0000259" key="5">
    <source>
        <dbReference type="PROSITE" id="PS51987"/>
    </source>
</evidence>
<dbReference type="InterPro" id="IPR014746">
    <property type="entry name" value="Gln_synth/guanido_kin_cat_dom"/>
</dbReference>
<dbReference type="PANTHER" id="PTHR43785">
    <property type="entry name" value="GAMMA-GLUTAMYLPUTRESCINE SYNTHETASE"/>
    <property type="match status" value="1"/>
</dbReference>
<dbReference type="GO" id="GO:0004356">
    <property type="term" value="F:glutamine synthetase activity"/>
    <property type="evidence" value="ECO:0007669"/>
    <property type="project" value="InterPro"/>
</dbReference>
<dbReference type="GO" id="GO:0006542">
    <property type="term" value="P:glutamine biosynthetic process"/>
    <property type="evidence" value="ECO:0007669"/>
    <property type="project" value="InterPro"/>
</dbReference>
<keyword evidence="2" id="KW-0436">Ligase</keyword>
<gene>
    <name evidence="6" type="primary">glnA3-2</name>
    <name evidence="6" type="ORF">Prubr_51470</name>
</gene>
<dbReference type="PROSITE" id="PS51987">
    <property type="entry name" value="GS_CATALYTIC"/>
    <property type="match status" value="1"/>
</dbReference>
<evidence type="ECO:0000313" key="7">
    <source>
        <dbReference type="Proteomes" id="UP000680866"/>
    </source>
</evidence>
<sequence>MPDNPPDLAARVTELRRQGVVGVTIVWADNNGIPRSRTVPIAALEQVAERGVGVTAVFPVFDSHDGITFAYEGLSTPSGDVRLIPVVDRLVALRGQPGFAWAVGRQVAADGTPWPYDQRSILAGQVAAAAKRGLRIQAGWELEFVLFPSDARTLPASPAYSPAALLSVDEFAADLLRDLDANGLRIGQLHAEYGPAQFELSLAVADPLRAADDQLLARQTIHAAARAHGLRASFAPMVTTQGAGNGWHLHSSVWRDGRNLLPGTGDHGLSPEGEGYLAGLLRELPALTALTAPSVPSTARLRPGAWSSAYAVWGVQNREAALRYIPGTPLLGADQANVELKPSDASANPYLALAGVIAAGLAGIEEKLSLPAPVQDNPGAWSAEQRAAADVRRLPATPAEQATALEASTLLRAALGPAAYGAFRAVRDADRAWAAERPAEEVVEAHLWKY</sequence>
<dbReference type="AlphaFoldDB" id="A0A810N409"/>
<name>A0A810N409_9ACTN</name>
<evidence type="ECO:0000256" key="1">
    <source>
        <dbReference type="ARBA" id="ARBA00009897"/>
    </source>
</evidence>
<proteinExistence type="inferred from homology"/>
<dbReference type="Proteomes" id="UP000680866">
    <property type="component" value="Chromosome"/>
</dbReference>
<evidence type="ECO:0000256" key="3">
    <source>
        <dbReference type="PROSITE-ProRule" id="PRU01331"/>
    </source>
</evidence>
<dbReference type="KEGG" id="pry:Prubr_51470"/>
<organism evidence="6 7">
    <name type="scientific">Polymorphospora rubra</name>
    <dbReference type="NCBI Taxonomy" id="338584"/>
    <lineage>
        <taxon>Bacteria</taxon>
        <taxon>Bacillati</taxon>
        <taxon>Actinomycetota</taxon>
        <taxon>Actinomycetes</taxon>
        <taxon>Micromonosporales</taxon>
        <taxon>Micromonosporaceae</taxon>
        <taxon>Polymorphospora</taxon>
    </lineage>
</organism>
<evidence type="ECO:0000256" key="4">
    <source>
        <dbReference type="RuleBase" id="RU000384"/>
    </source>
</evidence>
<accession>A0A810N409</accession>
<dbReference type="InterPro" id="IPR036651">
    <property type="entry name" value="Gln_synt_N_sf"/>
</dbReference>
<reference evidence="6" key="1">
    <citation type="submission" date="2020-08" db="EMBL/GenBank/DDBJ databases">
        <title>Whole genome shotgun sequence of Polymorphospora rubra NBRC 101157.</title>
        <authorList>
            <person name="Komaki H."/>
            <person name="Tamura T."/>
        </authorList>
    </citation>
    <scope>NUCLEOTIDE SEQUENCE</scope>
    <source>
        <strain evidence="6">NBRC 101157</strain>
    </source>
</reference>
<protein>
    <submittedName>
        <fullName evidence="6">Glutamine synthetase</fullName>
    </submittedName>
</protein>
<dbReference type="PANTHER" id="PTHR43785:SF12">
    <property type="entry name" value="TYPE-1 GLUTAMINE SYNTHETASE 2"/>
    <property type="match status" value="1"/>
</dbReference>
<keyword evidence="7" id="KW-1185">Reference proteome</keyword>
<dbReference type="SMART" id="SM01230">
    <property type="entry name" value="Gln-synt_C"/>
    <property type="match status" value="1"/>
</dbReference>
<evidence type="ECO:0000313" key="6">
    <source>
        <dbReference type="EMBL" id="BCJ68126.1"/>
    </source>
</evidence>
<dbReference type="EMBL" id="AP023359">
    <property type="protein sequence ID" value="BCJ68126.1"/>
    <property type="molecule type" value="Genomic_DNA"/>
</dbReference>
<feature type="domain" description="GS catalytic" evidence="5">
    <location>
        <begin position="118"/>
        <end position="450"/>
    </location>
</feature>
<dbReference type="Gene3D" id="3.10.20.70">
    <property type="entry name" value="Glutamine synthetase, N-terminal domain"/>
    <property type="match status" value="1"/>
</dbReference>
<dbReference type="Gene3D" id="3.30.590.10">
    <property type="entry name" value="Glutamine synthetase/guanido kinase, catalytic domain"/>
    <property type="match status" value="1"/>
</dbReference>